<evidence type="ECO:0000313" key="2">
    <source>
        <dbReference type="EMBL" id="KQC85994.1"/>
    </source>
</evidence>
<protein>
    <recommendedName>
        <fullName evidence="4">Alkaline shock protein 23</fullName>
    </recommendedName>
</protein>
<organism evidence="2 3">
    <name type="scientific">Butyribacter intestini</name>
    <dbReference type="NCBI Taxonomy" id="1703332"/>
    <lineage>
        <taxon>Bacteria</taxon>
        <taxon>Bacillati</taxon>
        <taxon>Bacillota</taxon>
        <taxon>Clostridia</taxon>
        <taxon>Lachnospirales</taxon>
        <taxon>Lachnospiraceae</taxon>
        <taxon>Butyribacter</taxon>
    </lineage>
</organism>
<evidence type="ECO:0000256" key="1">
    <source>
        <dbReference type="ARBA" id="ARBA00005721"/>
    </source>
</evidence>
<dbReference type="RefSeq" id="WP_022015116.1">
    <property type="nucleotide sequence ID" value="NZ_DBGBRS010000149.1"/>
</dbReference>
<comment type="caution">
    <text evidence="2">The sequence shown here is derived from an EMBL/GenBank/DDBJ whole genome shotgun (WGS) entry which is preliminary data.</text>
</comment>
<dbReference type="EMBL" id="LLKB01000001">
    <property type="protein sequence ID" value="KQC85994.1"/>
    <property type="molecule type" value="Genomic_DNA"/>
</dbReference>
<dbReference type="AlphaFoldDB" id="A0AAW3JWH6"/>
<comment type="similarity">
    <text evidence="1">Belongs to the asp23 family.</text>
</comment>
<sequence length="118" mass="12755">MAKEQMTEDIIMEKKDIGEVKIASDVVSVIAALAATEVEGVNSMAGMNKFGVKNTKGVRVLMNEGRVHVDMMIIVKYGYSIPKISKQVQSRVSQQIETMTGLKVSGVNVRVAGVNLDA</sequence>
<gene>
    <name evidence="2" type="ORF">APZ18_02020</name>
</gene>
<evidence type="ECO:0000313" key="3">
    <source>
        <dbReference type="Proteomes" id="UP000050833"/>
    </source>
</evidence>
<reference evidence="2 3" key="1">
    <citation type="submission" date="2015-10" db="EMBL/GenBank/DDBJ databases">
        <title>Butyribacter intestini gen. nov., sp. nov., a butyric acid-producing bacterium of the family Lachnospiraceae isolated from the human faeces.</title>
        <authorList>
            <person name="Zou Y."/>
            <person name="Xue W."/>
            <person name="Luo G."/>
            <person name="Lv M."/>
        </authorList>
    </citation>
    <scope>NUCLEOTIDE SEQUENCE [LARGE SCALE GENOMIC DNA]</scope>
    <source>
        <strain evidence="2 3">TF01-11</strain>
    </source>
</reference>
<accession>A0AAW3JWH6</accession>
<proteinExistence type="inferred from homology"/>
<dbReference type="Pfam" id="PF03780">
    <property type="entry name" value="Asp23"/>
    <property type="match status" value="1"/>
</dbReference>
<dbReference type="Proteomes" id="UP000050833">
    <property type="component" value="Unassembled WGS sequence"/>
</dbReference>
<dbReference type="PANTHER" id="PTHR34297">
    <property type="entry name" value="HYPOTHETICAL CYTOSOLIC PROTEIN-RELATED"/>
    <property type="match status" value="1"/>
</dbReference>
<evidence type="ECO:0008006" key="4">
    <source>
        <dbReference type="Google" id="ProtNLM"/>
    </source>
</evidence>
<keyword evidence="3" id="KW-1185">Reference proteome</keyword>
<name>A0AAW3JWH6_9FIRM</name>
<dbReference type="InterPro" id="IPR005531">
    <property type="entry name" value="Asp23"/>
</dbReference>